<dbReference type="AlphaFoldDB" id="A0AAI8VXS1"/>
<dbReference type="EMBL" id="CAUWAG010000020">
    <property type="protein sequence ID" value="CAJ2513027.1"/>
    <property type="molecule type" value="Genomic_DNA"/>
</dbReference>
<protein>
    <submittedName>
        <fullName evidence="2">Uu.00g011460.m01.CDS01</fullName>
    </submittedName>
</protein>
<reference evidence="2" key="1">
    <citation type="submission" date="2023-10" db="EMBL/GenBank/DDBJ databases">
        <authorList>
            <person name="Hackl T."/>
        </authorList>
    </citation>
    <scope>NUCLEOTIDE SEQUENCE</scope>
</reference>
<keyword evidence="3" id="KW-1185">Reference proteome</keyword>
<comment type="caution">
    <text evidence="2">The sequence shown here is derived from an EMBL/GenBank/DDBJ whole genome shotgun (WGS) entry which is preliminary data.</text>
</comment>
<accession>A0AAI8VXS1</accession>
<proteinExistence type="predicted"/>
<sequence>MAPPTPQKTDALDMKPRDAEIMVAAFKAMVENPKFNYDKLAELAGFNGSASANVSWNNVRRKYSLYPSGVNPSSPAAKGKNSTPRKRKAAGSNSTPSKKQKFGAHGFDNAVDDDSDADTKAKIEIKDDSDDDTKNGIKNETIIKDDSDDDVKEVPKPEGK</sequence>
<feature type="region of interest" description="Disordered" evidence="1">
    <location>
        <begin position="64"/>
        <end position="160"/>
    </location>
</feature>
<name>A0AAI8VXS1_9PEZI</name>
<gene>
    <name evidence="2" type="ORF">KHLLAP_LOCUS13495</name>
</gene>
<evidence type="ECO:0000313" key="3">
    <source>
        <dbReference type="Proteomes" id="UP001295740"/>
    </source>
</evidence>
<feature type="compositionally biased region" description="Basic and acidic residues" evidence="1">
    <location>
        <begin position="117"/>
        <end position="145"/>
    </location>
</feature>
<dbReference type="Proteomes" id="UP001295740">
    <property type="component" value="Unassembled WGS sequence"/>
</dbReference>
<evidence type="ECO:0000256" key="1">
    <source>
        <dbReference type="SAM" id="MobiDB-lite"/>
    </source>
</evidence>
<organism evidence="2 3">
    <name type="scientific">Anthostomella pinea</name>
    <dbReference type="NCBI Taxonomy" id="933095"/>
    <lineage>
        <taxon>Eukaryota</taxon>
        <taxon>Fungi</taxon>
        <taxon>Dikarya</taxon>
        <taxon>Ascomycota</taxon>
        <taxon>Pezizomycotina</taxon>
        <taxon>Sordariomycetes</taxon>
        <taxon>Xylariomycetidae</taxon>
        <taxon>Xylariales</taxon>
        <taxon>Xylariaceae</taxon>
        <taxon>Anthostomella</taxon>
    </lineage>
</organism>
<evidence type="ECO:0000313" key="2">
    <source>
        <dbReference type="EMBL" id="CAJ2513027.1"/>
    </source>
</evidence>